<accession>A0ABQ7J901</accession>
<dbReference type="Proteomes" id="UP000823046">
    <property type="component" value="Unassembled WGS sequence"/>
</dbReference>
<feature type="transmembrane region" description="Helical" evidence="13">
    <location>
        <begin position="33"/>
        <end position="53"/>
    </location>
</feature>
<evidence type="ECO:0000256" key="2">
    <source>
        <dbReference type="ARBA" id="ARBA00009295"/>
    </source>
</evidence>
<dbReference type="Pfam" id="PF01151">
    <property type="entry name" value="ELO"/>
    <property type="match status" value="1"/>
</dbReference>
<evidence type="ECO:0000256" key="6">
    <source>
        <dbReference type="ARBA" id="ARBA00022832"/>
    </source>
</evidence>
<sequence length="830" mass="95952">MWGSASILHLLDFSALRAFQLSASTTLTTQECLFPIVYACVFYGLFIYCYRFLNKILPFALPIRILSVLWFFLLSQISLRAVYDLLKSSEGYGFLFRTSDIPLQIQDVAPIVVWIGVTKSFEFVDTLLALLQKRRLSCGHGILRLYSTIFWWTSLYAKAAFLPQLALLEASVRSIFYVYSILKGLQVNERFLKWIAPFLYFLRLVQFSVIIYYCVVSLQNDDGSSNTLFWNAQFLCANPTCGGSLLRWPFTVILLYMLGGFGITCGAHRLWAHRSYKAHWVFRTFLMLLNSFANQGSIYHWCRDHRVHHKYSEQEADPHNATRGFFFSHMGWLLLKKNEAVKEGGKEVDCSDLLEDPVVVFQKNFDPYWNQAICFLLPSMVCYFYYGSFWFGFFVYGCFRWVLCLHATWTVNSVAHLWGDRPYNQSINPSENLFTSLVAVGEGWHNWHHEYPFDYATSEGGIFEYWNPSKLLIDLAAACNLAWDRKRATNIWERVKAKRLLEEKKKAEEVAAKLKRNPSISKLPKFRGSLPAHVVKKSLLRSSYYVLRDFVVCFLIASMAILINQFVLYFISEEYKLTNNVLFIVCWLIYAFSQGTAAFGLWVLGYDAAGGRFCDYRLLNHITGVILHSALLIPYKPRRAYRERERASLIRCLSEDFFAIFKINLSDGFSLGGVVVGAVFALFAVIIRYSGWKPFFQFYVGPWIVLNCWLHIYEWLMENGPQDCFEVDLNEGTLQLFIGEWLLATWPKAIHGHRYPWNRLLDHFHHDLCLSHVVQAVDFNVPHYNVKEAVRRLGELLGEVSNEVIDAKHQFVGVSAKTARPSNILSSVIQ</sequence>
<protein>
    <submittedName>
        <fullName evidence="14">Fatty acyl-CoA desaturase</fullName>
    </submittedName>
</protein>
<reference evidence="14 15" key="1">
    <citation type="journal article" date="2020" name="bioRxiv">
        <title>Metabolic contributions of an alphaproteobacterial endosymbiont in the apicomplexan Cardiosporidium cionae.</title>
        <authorList>
            <person name="Hunter E.S."/>
            <person name="Paight C.J."/>
            <person name="Lane C.E."/>
        </authorList>
    </citation>
    <scope>NUCLEOTIDE SEQUENCE [LARGE SCALE GENOMIC DNA]</scope>
    <source>
        <strain evidence="14">ESH_2018</strain>
    </source>
</reference>
<feature type="transmembrane region" description="Helical" evidence="13">
    <location>
        <begin position="545"/>
        <end position="569"/>
    </location>
</feature>
<comment type="subcellular location">
    <subcellularLocation>
        <location evidence="1">Membrane</location>
        <topology evidence="1">Multi-pass membrane protein</topology>
    </subcellularLocation>
</comment>
<dbReference type="EMBL" id="JADAQX010000376">
    <property type="protein sequence ID" value="KAF8820475.1"/>
    <property type="molecule type" value="Genomic_DNA"/>
</dbReference>
<keyword evidence="4" id="KW-0808">Transferase</keyword>
<feature type="transmembrane region" description="Helical" evidence="13">
    <location>
        <begin position="616"/>
        <end position="635"/>
    </location>
</feature>
<dbReference type="CDD" id="cd03505">
    <property type="entry name" value="Delta9-FADS-like"/>
    <property type="match status" value="1"/>
</dbReference>
<keyword evidence="5 12" id="KW-0812">Transmembrane</keyword>
<evidence type="ECO:0000256" key="13">
    <source>
        <dbReference type="SAM" id="Phobius"/>
    </source>
</evidence>
<keyword evidence="15" id="KW-1185">Reference proteome</keyword>
<dbReference type="InterPro" id="IPR015876">
    <property type="entry name" value="Acyl-CoA_DS"/>
</dbReference>
<dbReference type="PANTHER" id="PTHR11351">
    <property type="entry name" value="ACYL-COA DESATURASE"/>
    <property type="match status" value="1"/>
</dbReference>
<organism evidence="14 15">
    <name type="scientific">Cardiosporidium cionae</name>
    <dbReference type="NCBI Taxonomy" id="476202"/>
    <lineage>
        <taxon>Eukaryota</taxon>
        <taxon>Sar</taxon>
        <taxon>Alveolata</taxon>
        <taxon>Apicomplexa</taxon>
        <taxon>Aconoidasida</taxon>
        <taxon>Nephromycida</taxon>
        <taxon>Cardiosporidium</taxon>
    </lineage>
</organism>
<dbReference type="PANTHER" id="PTHR11351:SF31">
    <property type="entry name" value="DESATURASE 1, ISOFORM A-RELATED"/>
    <property type="match status" value="1"/>
</dbReference>
<comment type="domain">
    <text evidence="12">The histidine box domains are involved in binding the catalytic metal ions.</text>
</comment>
<evidence type="ECO:0000256" key="10">
    <source>
        <dbReference type="ARBA" id="ARBA00023136"/>
    </source>
</evidence>
<feature type="transmembrane region" description="Helical" evidence="13">
    <location>
        <begin position="65"/>
        <end position="83"/>
    </location>
</feature>
<gene>
    <name evidence="14" type="ORF">IE077_003133</name>
</gene>
<evidence type="ECO:0000313" key="14">
    <source>
        <dbReference type="EMBL" id="KAF8820475.1"/>
    </source>
</evidence>
<evidence type="ECO:0000256" key="4">
    <source>
        <dbReference type="ARBA" id="ARBA00022679"/>
    </source>
</evidence>
<comment type="similarity">
    <text evidence="2 12">Belongs to the fatty acid desaturase type 1 family.</text>
</comment>
<evidence type="ECO:0000256" key="8">
    <source>
        <dbReference type="ARBA" id="ARBA00023002"/>
    </source>
</evidence>
<evidence type="ECO:0000256" key="12">
    <source>
        <dbReference type="RuleBase" id="RU000581"/>
    </source>
</evidence>
<evidence type="ECO:0000313" key="15">
    <source>
        <dbReference type="Proteomes" id="UP000823046"/>
    </source>
</evidence>
<evidence type="ECO:0000256" key="7">
    <source>
        <dbReference type="ARBA" id="ARBA00022989"/>
    </source>
</evidence>
<dbReference type="PRINTS" id="PR00075">
    <property type="entry name" value="FACDDSATRASE"/>
</dbReference>
<comment type="cofactor">
    <cofactor evidence="12">
        <name>Fe(2+)</name>
        <dbReference type="ChEBI" id="CHEBI:29033"/>
    </cofactor>
</comment>
<evidence type="ECO:0000256" key="5">
    <source>
        <dbReference type="ARBA" id="ARBA00022692"/>
    </source>
</evidence>
<keyword evidence="7 13" id="KW-1133">Transmembrane helix</keyword>
<feature type="transmembrane region" description="Helical" evidence="13">
    <location>
        <begin position="368"/>
        <end position="386"/>
    </location>
</feature>
<evidence type="ECO:0000256" key="11">
    <source>
        <dbReference type="ARBA" id="ARBA00023160"/>
    </source>
</evidence>
<proteinExistence type="inferred from homology"/>
<keyword evidence="9" id="KW-0443">Lipid metabolism</keyword>
<name>A0ABQ7J901_9APIC</name>
<keyword evidence="6" id="KW-0276">Fatty acid metabolism</keyword>
<evidence type="ECO:0000256" key="3">
    <source>
        <dbReference type="ARBA" id="ARBA00022516"/>
    </source>
</evidence>
<keyword evidence="11 12" id="KW-0275">Fatty acid biosynthesis</keyword>
<feature type="transmembrane region" description="Helical" evidence="13">
    <location>
        <begin position="581"/>
        <end position="604"/>
    </location>
</feature>
<keyword evidence="3 12" id="KW-0444">Lipid biosynthesis</keyword>
<feature type="transmembrane region" description="Helical" evidence="13">
    <location>
        <begin position="165"/>
        <end position="182"/>
    </location>
</feature>
<feature type="transmembrane region" description="Helical" evidence="13">
    <location>
        <begin position="194"/>
        <end position="218"/>
    </location>
</feature>
<keyword evidence="10 13" id="KW-0472">Membrane</keyword>
<keyword evidence="8 12" id="KW-0560">Oxidoreductase</keyword>
<evidence type="ECO:0000256" key="9">
    <source>
        <dbReference type="ARBA" id="ARBA00023098"/>
    </source>
</evidence>
<evidence type="ECO:0000256" key="1">
    <source>
        <dbReference type="ARBA" id="ARBA00004141"/>
    </source>
</evidence>
<feature type="transmembrane region" description="Helical" evidence="13">
    <location>
        <begin position="669"/>
        <end position="689"/>
    </location>
</feature>
<dbReference type="InterPro" id="IPR002076">
    <property type="entry name" value="ELO_fam"/>
</dbReference>
<feature type="transmembrane region" description="Helical" evidence="13">
    <location>
        <begin position="248"/>
        <end position="268"/>
    </location>
</feature>
<comment type="caution">
    <text evidence="14">The sequence shown here is derived from an EMBL/GenBank/DDBJ whole genome shotgun (WGS) entry which is preliminary data.</text>
</comment>